<accession>A0A098EJY5</accession>
<keyword evidence="2" id="KW-1185">Reference proteome</keyword>
<dbReference type="AlphaFoldDB" id="A0A098EJY5"/>
<dbReference type="OrthoDB" id="4380123at2"/>
<dbReference type="EMBL" id="CCXS01000001">
    <property type="protein sequence ID" value="CEG22145.1"/>
    <property type="molecule type" value="Genomic_DNA"/>
</dbReference>
<reference evidence="1 2" key="1">
    <citation type="submission" date="2014-09" db="EMBL/GenBank/DDBJ databases">
        <authorList>
            <person name="Urmite Genomes Urmite Genomes"/>
        </authorList>
    </citation>
    <scope>NUCLEOTIDE SEQUENCE [LARGE SCALE GENOMIC DNA]</scope>
    <source>
        <strain evidence="1 2">ES2</strain>
    </source>
</reference>
<gene>
    <name evidence="1" type="ORF">BN1080_01066</name>
</gene>
<proteinExistence type="predicted"/>
<dbReference type="Proteomes" id="UP000043699">
    <property type="component" value="Unassembled WGS sequence"/>
</dbReference>
<name>A0A098EJY5_9BACL</name>
<evidence type="ECO:0000313" key="1">
    <source>
        <dbReference type="EMBL" id="CEG22145.1"/>
    </source>
</evidence>
<protein>
    <recommendedName>
        <fullName evidence="3">NRDE family protein</fullName>
    </recommendedName>
</protein>
<evidence type="ECO:0008006" key="3">
    <source>
        <dbReference type="Google" id="ProtNLM"/>
    </source>
</evidence>
<dbReference type="PANTHER" id="PTHR17985">
    <property type="entry name" value="SER/THR-RICH PROTEIN T10 IN DGCR REGION"/>
    <property type="match status" value="1"/>
</dbReference>
<organism evidence="1 2">
    <name type="scientific">Planococcus massiliensis</name>
    <dbReference type="NCBI Taxonomy" id="1499687"/>
    <lineage>
        <taxon>Bacteria</taxon>
        <taxon>Bacillati</taxon>
        <taxon>Bacillota</taxon>
        <taxon>Bacilli</taxon>
        <taxon>Bacillales</taxon>
        <taxon>Caryophanaceae</taxon>
        <taxon>Planococcus</taxon>
    </lineage>
</organism>
<evidence type="ECO:0000313" key="2">
    <source>
        <dbReference type="Proteomes" id="UP000043699"/>
    </source>
</evidence>
<dbReference type="InterPro" id="IPR008551">
    <property type="entry name" value="TANGO2"/>
</dbReference>
<dbReference type="PANTHER" id="PTHR17985:SF8">
    <property type="entry name" value="TRANSPORT AND GOLGI ORGANIZATION PROTEIN 2 HOMOLOG"/>
    <property type="match status" value="1"/>
</dbReference>
<sequence>MCLINFSFQDHPRYKLVIAANRDEFYKRPTEKAHYWNDAPNLLAGRDLLQMGTWLGVTKTGRIAALTNFRDPSMPETGKLSRGAIVRNFLSTNASPEVFLGSLIAEDYTGFNLIAGTADELFYYSNIDNRLSSIDQGVHGLSNHFLNTPWPKVVKGKKHLERYLSAHLELDLDQLFELLADAEQADETALPNTGVGLEFEKILSPMFIKTADYGTRSSTIVAVDMDNHLTFAERVYQNGHLKGEQVFNFKISHS</sequence>
<dbReference type="RefSeq" id="WP_052650871.1">
    <property type="nucleotide sequence ID" value="NZ_CCXS01000001.1"/>
</dbReference>
<dbReference type="Pfam" id="PF05742">
    <property type="entry name" value="TANGO2"/>
    <property type="match status" value="1"/>
</dbReference>